<comment type="similarity">
    <text evidence="4 12">Belongs to the thiolase-like superfamily. Thiolase family.</text>
</comment>
<dbReference type="PROSITE" id="PS00098">
    <property type="entry name" value="THIOLASE_1"/>
    <property type="match status" value="1"/>
</dbReference>
<dbReference type="GO" id="GO:0016616">
    <property type="term" value="F:oxidoreductase activity, acting on the CH-OH group of donors, NAD or NADP as acceptor"/>
    <property type="evidence" value="ECO:0007669"/>
    <property type="project" value="InterPro"/>
</dbReference>
<keyword evidence="9 12" id="KW-0012">Acyltransferase</keyword>
<dbReference type="InterPro" id="IPR020617">
    <property type="entry name" value="Thiolase_C"/>
</dbReference>
<dbReference type="Pfam" id="PF00725">
    <property type="entry name" value="3HCDH"/>
    <property type="match status" value="1"/>
</dbReference>
<dbReference type="NCBIfam" id="TIGR02430">
    <property type="entry name" value="pcaF"/>
    <property type="match status" value="1"/>
</dbReference>
<dbReference type="InterPro" id="IPR002155">
    <property type="entry name" value="Thiolase"/>
</dbReference>
<evidence type="ECO:0000256" key="5">
    <source>
        <dbReference type="ARBA" id="ARBA00012233"/>
    </source>
</evidence>
<keyword evidence="7 12" id="KW-0808">Transferase</keyword>
<dbReference type="InterPro" id="IPR016039">
    <property type="entry name" value="Thiolase-like"/>
</dbReference>
<dbReference type="InterPro" id="IPR020610">
    <property type="entry name" value="Thiolase_AS"/>
</dbReference>
<dbReference type="OrthoDB" id="5404651at2759"/>
<dbReference type="Pfam" id="PF00108">
    <property type="entry name" value="Thiolase_N"/>
    <property type="match status" value="1"/>
</dbReference>
<dbReference type="GO" id="GO:0033812">
    <property type="term" value="F:3-oxoadipyl-CoA thiolase activity"/>
    <property type="evidence" value="ECO:0007669"/>
    <property type="project" value="UniProtKB-EC"/>
</dbReference>
<evidence type="ECO:0000313" key="13">
    <source>
        <dbReference type="EMBL" id="CAD7236128.1"/>
    </source>
</evidence>
<accession>A0A7R8WQL4</accession>
<keyword evidence="8" id="KW-0058">Aromatic hydrocarbons catabolism</keyword>
<sequence>MLINEAVDTWQRGIASREDIDIAMTKGVNYPKGLFAWAEEIGIENCVTGLDRLYDQYKEERYRCAADGIRTAIGNFKGSLAKVRTDDLAAHVIKALVERHPEIPTTAYDDVILGCANQAGEDNRNVARMSLLLAGLPYSVPGETVNRLCSSGLSAIIHAHRAIKAGDGDLFISGGVENMTRGPWVISKVSSAFGRDAEMHDSSFGWRFINPKLKALYGTDGMGMTAENLVEKYGISREDQDAFAAWSQHKAAKAQKSGRLAKEIISIAIPQRKKEPIIFENDEFIKPTTTPEILAKLRTAFKSKDEGGTVTAGNASGLNDGAAATMIASEQAVKDYALKPLARIVSSAVVGVEPRIMGIGPVEASKKALSKANLTLEDMDIIELNEAFAAQSLACTRAMGLADDDPRINPNGGAIAIGHPLGMTGSRILLSAAKELKRRGGKYALVTMCIGVGQGIAIIIENNRP</sequence>
<gene>
    <name evidence="13" type="ORF">CTOB1V02_LOCUS13943</name>
</gene>
<dbReference type="CDD" id="cd00751">
    <property type="entry name" value="thiolase"/>
    <property type="match status" value="1"/>
</dbReference>
<evidence type="ECO:0000256" key="4">
    <source>
        <dbReference type="ARBA" id="ARBA00010982"/>
    </source>
</evidence>
<dbReference type="SUPFAM" id="SSF53901">
    <property type="entry name" value="Thiolase-like"/>
    <property type="match status" value="2"/>
</dbReference>
<comment type="pathway">
    <text evidence="2">Aromatic compound metabolism; beta-ketoadipate pathway; acetyl-CoA and succinyl-CoA from 3-oxoadipate: step 2/2.</text>
</comment>
<reference evidence="13" key="1">
    <citation type="submission" date="2020-11" db="EMBL/GenBank/DDBJ databases">
        <authorList>
            <person name="Tran Van P."/>
        </authorList>
    </citation>
    <scope>NUCLEOTIDE SEQUENCE</scope>
</reference>
<organism evidence="13">
    <name type="scientific">Cyprideis torosa</name>
    <dbReference type="NCBI Taxonomy" id="163714"/>
    <lineage>
        <taxon>Eukaryota</taxon>
        <taxon>Metazoa</taxon>
        <taxon>Ecdysozoa</taxon>
        <taxon>Arthropoda</taxon>
        <taxon>Crustacea</taxon>
        <taxon>Oligostraca</taxon>
        <taxon>Ostracoda</taxon>
        <taxon>Podocopa</taxon>
        <taxon>Podocopida</taxon>
        <taxon>Cytherocopina</taxon>
        <taxon>Cytheroidea</taxon>
        <taxon>Cytherideidae</taxon>
        <taxon>Cyprideis</taxon>
    </lineage>
</organism>
<dbReference type="SUPFAM" id="SSF48179">
    <property type="entry name" value="6-phosphogluconate dehydrogenase C-terminal domain-like"/>
    <property type="match status" value="1"/>
</dbReference>
<dbReference type="AlphaFoldDB" id="A0A7R8WQL4"/>
<dbReference type="NCBIfam" id="NF006551">
    <property type="entry name" value="PRK09050.1"/>
    <property type="match status" value="1"/>
</dbReference>
<dbReference type="InterPro" id="IPR006108">
    <property type="entry name" value="3HC_DH_C"/>
</dbReference>
<comment type="catalytic activity">
    <reaction evidence="11">
        <text>succinyl-CoA + acetyl-CoA = 3-oxoadipyl-CoA + CoA</text>
        <dbReference type="Rhea" id="RHEA:19481"/>
        <dbReference type="ChEBI" id="CHEBI:57287"/>
        <dbReference type="ChEBI" id="CHEBI:57288"/>
        <dbReference type="ChEBI" id="CHEBI:57292"/>
        <dbReference type="ChEBI" id="CHEBI:57348"/>
        <dbReference type="EC" id="2.3.1.174"/>
    </reaction>
</comment>
<evidence type="ECO:0000256" key="11">
    <source>
        <dbReference type="ARBA" id="ARBA00048527"/>
    </source>
</evidence>
<dbReference type="GO" id="GO:0006631">
    <property type="term" value="P:fatty acid metabolic process"/>
    <property type="evidence" value="ECO:0007669"/>
    <property type="project" value="InterPro"/>
</dbReference>
<dbReference type="EC" id="2.3.1.174" evidence="5"/>
<proteinExistence type="inferred from homology"/>
<dbReference type="Gene3D" id="3.40.47.10">
    <property type="match status" value="1"/>
</dbReference>
<dbReference type="NCBIfam" id="TIGR01930">
    <property type="entry name" value="AcCoA-C-Actrans"/>
    <property type="match status" value="1"/>
</dbReference>
<dbReference type="PROSITE" id="PS00737">
    <property type="entry name" value="THIOLASE_2"/>
    <property type="match status" value="1"/>
</dbReference>
<evidence type="ECO:0000256" key="2">
    <source>
        <dbReference type="ARBA" id="ARBA00005071"/>
    </source>
</evidence>
<evidence type="ECO:0000256" key="7">
    <source>
        <dbReference type="ARBA" id="ARBA00022679"/>
    </source>
</evidence>
<protein>
    <recommendedName>
        <fullName evidence="6">Beta-ketoadipyl-CoA thiolase</fullName>
        <ecNumber evidence="5">2.3.1.174</ecNumber>
    </recommendedName>
    <alternativeName>
        <fullName evidence="10">3-oxoadipyl-CoA thiolase</fullName>
    </alternativeName>
</protein>
<dbReference type="PANTHER" id="PTHR18919">
    <property type="entry name" value="ACETYL-COA C-ACYLTRANSFERASE"/>
    <property type="match status" value="1"/>
</dbReference>
<dbReference type="InterPro" id="IPR020616">
    <property type="entry name" value="Thiolase_N"/>
</dbReference>
<dbReference type="GO" id="GO:0019619">
    <property type="term" value="P:3,4-dihydroxybenzoate catabolic process"/>
    <property type="evidence" value="ECO:0007669"/>
    <property type="project" value="InterPro"/>
</dbReference>
<dbReference type="Gene3D" id="1.10.1040.10">
    <property type="entry name" value="N-(1-d-carboxylethyl)-l-norvaline Dehydrogenase, domain 2"/>
    <property type="match status" value="1"/>
</dbReference>
<evidence type="ECO:0000256" key="1">
    <source>
        <dbReference type="ARBA" id="ARBA00003720"/>
    </source>
</evidence>
<dbReference type="FunFam" id="3.40.47.10:FF:000010">
    <property type="entry name" value="Acetyl-CoA acetyltransferase (Thiolase)"/>
    <property type="match status" value="1"/>
</dbReference>
<dbReference type="EMBL" id="OB676766">
    <property type="protein sequence ID" value="CAD7236128.1"/>
    <property type="molecule type" value="Genomic_DNA"/>
</dbReference>
<dbReference type="InterPro" id="IPR012793">
    <property type="entry name" value="PcaF"/>
</dbReference>
<dbReference type="InterPro" id="IPR008927">
    <property type="entry name" value="6-PGluconate_DH-like_C_sf"/>
</dbReference>
<comment type="function">
    <text evidence="1">Catalyzes thiolytic cleavage of beta-ketoadipyl-CoA to succinyl-CoA and acetyl-CoA.</text>
</comment>
<evidence type="ECO:0000256" key="3">
    <source>
        <dbReference type="ARBA" id="ARBA00005189"/>
    </source>
</evidence>
<dbReference type="PROSITE" id="PS00099">
    <property type="entry name" value="THIOLASE_3"/>
    <property type="match status" value="1"/>
</dbReference>
<dbReference type="PANTHER" id="PTHR18919:SF107">
    <property type="entry name" value="ACETYL-COA ACETYLTRANSFERASE, CYTOSOLIC"/>
    <property type="match status" value="1"/>
</dbReference>
<evidence type="ECO:0000256" key="8">
    <source>
        <dbReference type="ARBA" id="ARBA00022797"/>
    </source>
</evidence>
<evidence type="ECO:0000256" key="9">
    <source>
        <dbReference type="ARBA" id="ARBA00023315"/>
    </source>
</evidence>
<evidence type="ECO:0000256" key="6">
    <source>
        <dbReference type="ARBA" id="ARBA00016181"/>
    </source>
</evidence>
<comment type="pathway">
    <text evidence="3">Lipid metabolism.</text>
</comment>
<dbReference type="InterPro" id="IPR020615">
    <property type="entry name" value="Thiolase_acyl_enz_int_AS"/>
</dbReference>
<name>A0A7R8WQL4_9CRUS</name>
<evidence type="ECO:0000256" key="12">
    <source>
        <dbReference type="RuleBase" id="RU003557"/>
    </source>
</evidence>
<dbReference type="InterPro" id="IPR013328">
    <property type="entry name" value="6PGD_dom2"/>
</dbReference>
<evidence type="ECO:0000256" key="10">
    <source>
        <dbReference type="ARBA" id="ARBA00041222"/>
    </source>
</evidence>
<dbReference type="Pfam" id="PF02803">
    <property type="entry name" value="Thiolase_C"/>
    <property type="match status" value="1"/>
</dbReference>
<dbReference type="InterPro" id="IPR020613">
    <property type="entry name" value="Thiolase_CS"/>
</dbReference>